<dbReference type="AlphaFoldDB" id="M6QBK6"/>
<name>M6QBK6_9LEPT</name>
<protein>
    <submittedName>
        <fullName evidence="1">Uncharacterized protein</fullName>
    </submittedName>
</protein>
<evidence type="ECO:0000313" key="2">
    <source>
        <dbReference type="Proteomes" id="UP000012118"/>
    </source>
</evidence>
<gene>
    <name evidence="1" type="ORF">LEP1GSC108_3378</name>
</gene>
<reference evidence="1 2" key="1">
    <citation type="submission" date="2013-01" db="EMBL/GenBank/DDBJ databases">
        <authorList>
            <person name="Harkins D.M."/>
            <person name="Durkin A.S."/>
            <person name="Brinkac L.M."/>
            <person name="Haft D.H."/>
            <person name="Selengut J.D."/>
            <person name="Sanka R."/>
            <person name="DePew J."/>
            <person name="Purushe J."/>
            <person name="Chanthongthip A."/>
            <person name="Lattana O."/>
            <person name="Phetsouvanh R."/>
            <person name="Newton P.N."/>
            <person name="Vinetz J.M."/>
            <person name="Sutton G.G."/>
            <person name="Nierman W.C."/>
            <person name="Fouts D.E."/>
        </authorList>
    </citation>
    <scope>NUCLEOTIDE SEQUENCE [LARGE SCALE GENOMIC DNA]</scope>
    <source>
        <strain evidence="1 2">UI 13098</strain>
    </source>
</reference>
<comment type="caution">
    <text evidence="1">The sequence shown here is derived from an EMBL/GenBank/DDBJ whole genome shotgun (WGS) entry which is preliminary data.</text>
</comment>
<organism evidence="1 2">
    <name type="scientific">Leptospira weilii str. UI 13098</name>
    <dbReference type="NCBI Taxonomy" id="1088542"/>
    <lineage>
        <taxon>Bacteria</taxon>
        <taxon>Pseudomonadati</taxon>
        <taxon>Spirochaetota</taxon>
        <taxon>Spirochaetia</taxon>
        <taxon>Leptospirales</taxon>
        <taxon>Leptospiraceae</taxon>
        <taxon>Leptospira</taxon>
    </lineage>
</organism>
<accession>M6QBK6</accession>
<keyword evidence="2" id="KW-1185">Reference proteome</keyword>
<dbReference type="Proteomes" id="UP000012118">
    <property type="component" value="Unassembled WGS sequence"/>
</dbReference>
<proteinExistence type="predicted"/>
<sequence length="56" mass="6691">MNLEDPASSNFKSEQDENQFNEEGELLWKLLQEELKGKYKVYYYDMKVSKLRAPES</sequence>
<dbReference type="EMBL" id="AHNU02000040">
    <property type="protein sequence ID" value="EMN90605.1"/>
    <property type="molecule type" value="Genomic_DNA"/>
</dbReference>
<evidence type="ECO:0000313" key="1">
    <source>
        <dbReference type="EMBL" id="EMN90605.1"/>
    </source>
</evidence>